<comment type="caution">
    <text evidence="3">The sequence shown here is derived from an EMBL/GenBank/DDBJ whole genome shotgun (WGS) entry which is preliminary data.</text>
</comment>
<organism evidence="3 4">
    <name type="scientific">Pedobacter cryoconitis</name>
    <dbReference type="NCBI Taxonomy" id="188932"/>
    <lineage>
        <taxon>Bacteria</taxon>
        <taxon>Pseudomonadati</taxon>
        <taxon>Bacteroidota</taxon>
        <taxon>Sphingobacteriia</taxon>
        <taxon>Sphingobacteriales</taxon>
        <taxon>Sphingobacteriaceae</taxon>
        <taxon>Pedobacter</taxon>
    </lineage>
</organism>
<dbReference type="GO" id="GO:0000155">
    <property type="term" value="F:phosphorelay sensor kinase activity"/>
    <property type="evidence" value="ECO:0007669"/>
    <property type="project" value="InterPro"/>
</dbReference>
<dbReference type="Proteomes" id="UP000537718">
    <property type="component" value="Unassembled WGS sequence"/>
</dbReference>
<dbReference type="GO" id="GO:0016020">
    <property type="term" value="C:membrane"/>
    <property type="evidence" value="ECO:0007669"/>
    <property type="project" value="InterPro"/>
</dbReference>
<evidence type="ECO:0000313" key="4">
    <source>
        <dbReference type="Proteomes" id="UP000537718"/>
    </source>
</evidence>
<evidence type="ECO:0000259" key="2">
    <source>
        <dbReference type="Pfam" id="PF06580"/>
    </source>
</evidence>
<feature type="transmembrane region" description="Helical" evidence="1">
    <location>
        <begin position="15"/>
        <end position="33"/>
    </location>
</feature>
<dbReference type="InterPro" id="IPR050640">
    <property type="entry name" value="Bact_2-comp_sensor_kinase"/>
</dbReference>
<dbReference type="RefSeq" id="WP_183870273.1">
    <property type="nucleotide sequence ID" value="NZ_JACHCF010000020.1"/>
</dbReference>
<dbReference type="InterPro" id="IPR010559">
    <property type="entry name" value="Sig_transdc_His_kin_internal"/>
</dbReference>
<reference evidence="3 4" key="1">
    <citation type="submission" date="2020-08" db="EMBL/GenBank/DDBJ databases">
        <title>Genomic Encyclopedia of Type Strains, Phase IV (KMG-V): Genome sequencing to study the core and pangenomes of soil and plant-associated prokaryotes.</title>
        <authorList>
            <person name="Whitman W."/>
        </authorList>
    </citation>
    <scope>NUCLEOTIDE SEQUENCE [LARGE SCALE GENOMIC DNA]</scope>
    <source>
        <strain evidence="3 4">MP7CTX6</strain>
    </source>
</reference>
<accession>A0A7W9DMB4</accession>
<evidence type="ECO:0000256" key="1">
    <source>
        <dbReference type="SAM" id="Phobius"/>
    </source>
</evidence>
<dbReference type="EMBL" id="JACHCF010000020">
    <property type="protein sequence ID" value="MBB5624231.1"/>
    <property type="molecule type" value="Genomic_DNA"/>
</dbReference>
<evidence type="ECO:0000313" key="3">
    <source>
        <dbReference type="EMBL" id="MBB5624231.1"/>
    </source>
</evidence>
<dbReference type="PANTHER" id="PTHR34220">
    <property type="entry name" value="SENSOR HISTIDINE KINASE YPDA"/>
    <property type="match status" value="1"/>
</dbReference>
<feature type="transmembrane region" description="Helical" evidence="1">
    <location>
        <begin position="45"/>
        <end position="67"/>
    </location>
</feature>
<keyword evidence="1" id="KW-0472">Membrane</keyword>
<keyword evidence="1" id="KW-0812">Transmembrane</keyword>
<dbReference type="PANTHER" id="PTHR34220:SF7">
    <property type="entry name" value="SENSOR HISTIDINE KINASE YPDA"/>
    <property type="match status" value="1"/>
</dbReference>
<dbReference type="AlphaFoldDB" id="A0A7W9DMB4"/>
<sequence>MAIFHPATFFNKYKYHFLVWSIFIGYELMMQRLTGMRQSNIKELIIAYSTGAVIFYFHAHILLKYTLNTKNKLLKYSLPLLILLEITCYIAIRYFTDKYVYSYTGPPHFGSNNSLRIYLASKVWRCIYFIGNSTVYYFLVRDLLQKQQIEKMKRRELKAILLEKEIKNELILTQNALLRAQINPHFLINTLSYLYNETRKIAPNVANSILSLSDIMQYALSKEISSEYVKLENEIKLVESFLILHQVKQVQKIHLNLSYNKEVLAIPFIPLILMSLTEKIVKHGQFDDPMAPAEIKVIYKNSSLHIETSSLEGTENPILESDSDLKNISNRLHMAYGEKATFHFQLDSKNYFHTLIQLQF</sequence>
<keyword evidence="1" id="KW-1133">Transmembrane helix</keyword>
<gene>
    <name evidence="3" type="ORF">HDE69_005328</name>
</gene>
<feature type="domain" description="Signal transduction histidine kinase internal region" evidence="2">
    <location>
        <begin position="176"/>
        <end position="248"/>
    </location>
</feature>
<dbReference type="Pfam" id="PF06580">
    <property type="entry name" value="His_kinase"/>
    <property type="match status" value="1"/>
</dbReference>
<proteinExistence type="predicted"/>
<name>A0A7W9DMB4_9SPHI</name>
<feature type="transmembrane region" description="Helical" evidence="1">
    <location>
        <begin position="73"/>
        <end position="92"/>
    </location>
</feature>
<protein>
    <recommendedName>
        <fullName evidence="2">Signal transduction histidine kinase internal region domain-containing protein</fullName>
    </recommendedName>
</protein>